<evidence type="ECO:0000313" key="9">
    <source>
        <dbReference type="EMBL" id="PKC01798.1"/>
    </source>
</evidence>
<dbReference type="AlphaFoldDB" id="A0A2N0P4Q5"/>
<dbReference type="GO" id="GO:0004523">
    <property type="term" value="F:RNA-DNA hybrid ribonuclease activity"/>
    <property type="evidence" value="ECO:0007669"/>
    <property type="project" value="UniProtKB-EC"/>
</dbReference>
<evidence type="ECO:0000256" key="7">
    <source>
        <dbReference type="ARBA" id="ARBA00022801"/>
    </source>
</evidence>
<protein>
    <recommendedName>
        <fullName evidence="3">ribonuclease H</fullName>
        <ecNumber evidence="3">3.1.26.4</ecNumber>
    </recommendedName>
</protein>
<reference evidence="9 10" key="1">
    <citation type="submission" date="2016-04" db="EMBL/GenBank/DDBJ databases">
        <title>Genome analyses suggest a sexual origin of heterokaryosis in a supposedly ancient asexual fungus.</title>
        <authorList>
            <person name="Ropars J."/>
            <person name="Sedzielewska K."/>
            <person name="Noel J."/>
            <person name="Charron P."/>
            <person name="Farinelli L."/>
            <person name="Marton T."/>
            <person name="Kruger M."/>
            <person name="Pelin A."/>
            <person name="Brachmann A."/>
            <person name="Corradi N."/>
        </authorList>
    </citation>
    <scope>NUCLEOTIDE SEQUENCE [LARGE SCALE GENOMIC DNA]</scope>
    <source>
        <strain evidence="9 10">A5</strain>
    </source>
</reference>
<dbReference type="VEuPathDB" id="FungiDB:RhiirA1_439261"/>
<evidence type="ECO:0000256" key="1">
    <source>
        <dbReference type="ARBA" id="ARBA00000077"/>
    </source>
</evidence>
<proteinExistence type="inferred from homology"/>
<dbReference type="VEuPathDB" id="FungiDB:RhiirFUN_021504"/>
<keyword evidence="4" id="KW-0540">Nuclease</keyword>
<feature type="domain" description="RNase H type-1" evidence="8">
    <location>
        <begin position="552"/>
        <end position="698"/>
    </location>
</feature>
<evidence type="ECO:0000256" key="3">
    <source>
        <dbReference type="ARBA" id="ARBA00012180"/>
    </source>
</evidence>
<sequence>MFEAINSSSFPGVNYKTQITRKCYFPKPQDFDNNDIIEETLSHKVLGYLDNTTWLAENIEDLENNLMIANNFYELANIHINKDKSFILVNRHARKISSRIIAANPPYIDIDFGSKIKVPVLNRNQSARILGVYFNADDGHQTSIKKIYNMINYVTMLIRKKKLTHDHVIYVINRVIIPRIEYISQNFILTPNQCNKINISLRSTFKHSLNLPKNLYNSVLHCNIYPNIVNFFDHQLKVQSSLLVAQANCPHTSNTLKFLFLLTQQKFWLPTSPINFFNLFDKPLKYFSRIESLLTFFKFYNLSISTNFTFNVKGGNYPISHFIIDPKYLMSHIDSLKNKGIMFLDHIITKDHAFLHDYNTIKKSLQHKGGKIPRWYTFLRDHITLDNHRLNVELTLPLIQNPTAARPSTLPTSQEIIYHMKRLQKWVMAWIPMQSALVYGKLLTTTHYPNCIPVSYIEHWIYKDLSSIVRNDTPRSLPTTIVQCPGCDQHFSYYVGNLRPKCILQIKHQDLLLVEILIPIRPYNPNDHLISSLILQDSIISELKNLALMLNDFTTLQFYTDGSYQNNNTGNEPPMGYGWILANHLNDNIFYSGSLKFFPSSTKAETMAILTALIICPPNSIVEIYTDSQAAIDAFHKSKNLHSISPRRFNKINNNILWSTIHHIIKKLSIKVSLFKVKAHSGDHYNDVADTLAKAGRLILTPTTVNHEHLPSQILTLEWNEEIPLDKDVRKCIGTIINYKKIEDHIQHPSLSFVKDATKNNLIDWSLSSKWFNFNRQNDSTSEKHTKDLKWKIRCSTLSLPTLDILNRNYPLLINNNITCLFCDSDSESNHHLWMCKNTREIIKECFITMGNNLIDLLNTHADKSLLLTNDSVKFSKTFRWAYRNEEIHPVAVLLLKSFVTNDIVGIFRSHFHSLKSIMKLLLPFIHECSILFKMNIWKKRNEKWKIHRELLGLTKKSFKEYYQTYRHNPSAQPSSRNRQRNNREFNYSNPFNSFRNFKLSKDFLYILFSSSNFLHSGPFFTHLKANDDITYNSPSSIDVCLFYNV</sequence>
<dbReference type="VEuPathDB" id="FungiDB:FUN_011800"/>
<reference evidence="9 10" key="2">
    <citation type="submission" date="2017-09" db="EMBL/GenBank/DDBJ databases">
        <title>Extensive intraspecific genome diversity in a model arbuscular mycorrhizal fungus.</title>
        <authorList>
            <person name="Chen E.C."/>
            <person name="Morin E."/>
            <person name="Beaudet D."/>
            <person name="Noel J."/>
            <person name="Ndikumana S."/>
            <person name="Charron P."/>
            <person name="St-Onge C."/>
            <person name="Giorgi J."/>
            <person name="Grigoriev I.V."/>
            <person name="Roux C."/>
            <person name="Martin F.M."/>
            <person name="Corradi N."/>
        </authorList>
    </citation>
    <scope>NUCLEOTIDE SEQUENCE [LARGE SCALE GENOMIC DNA]</scope>
    <source>
        <strain evidence="9 10">A5</strain>
    </source>
</reference>
<comment type="caution">
    <text evidence="9">The sequence shown here is derived from an EMBL/GenBank/DDBJ whole genome shotgun (WGS) entry which is preliminary data.</text>
</comment>
<dbReference type="VEuPathDB" id="FungiDB:FUN_021801"/>
<evidence type="ECO:0000256" key="4">
    <source>
        <dbReference type="ARBA" id="ARBA00022722"/>
    </source>
</evidence>
<dbReference type="PANTHER" id="PTHR10642">
    <property type="entry name" value="RIBONUCLEASE H1"/>
    <property type="match status" value="1"/>
</dbReference>
<dbReference type="PROSITE" id="PS50879">
    <property type="entry name" value="RNASE_H_1"/>
    <property type="match status" value="1"/>
</dbReference>
<gene>
    <name evidence="9" type="ORF">RhiirA5_426148</name>
</gene>
<keyword evidence="6" id="KW-0255">Endonuclease</keyword>
<organism evidence="9 10">
    <name type="scientific">Rhizophagus irregularis</name>
    <dbReference type="NCBI Taxonomy" id="588596"/>
    <lineage>
        <taxon>Eukaryota</taxon>
        <taxon>Fungi</taxon>
        <taxon>Fungi incertae sedis</taxon>
        <taxon>Mucoromycota</taxon>
        <taxon>Glomeromycotina</taxon>
        <taxon>Glomeromycetes</taxon>
        <taxon>Glomerales</taxon>
        <taxon>Glomeraceae</taxon>
        <taxon>Rhizophagus</taxon>
    </lineage>
</organism>
<dbReference type="VEuPathDB" id="FungiDB:FUN_025021"/>
<dbReference type="EMBL" id="LLXJ01001515">
    <property type="protein sequence ID" value="PKC01798.1"/>
    <property type="molecule type" value="Genomic_DNA"/>
</dbReference>
<dbReference type="GO" id="GO:0046872">
    <property type="term" value="F:metal ion binding"/>
    <property type="evidence" value="ECO:0007669"/>
    <property type="project" value="UniProtKB-KW"/>
</dbReference>
<dbReference type="GO" id="GO:0003676">
    <property type="term" value="F:nucleic acid binding"/>
    <property type="evidence" value="ECO:0007669"/>
    <property type="project" value="InterPro"/>
</dbReference>
<dbReference type="Pfam" id="PF00075">
    <property type="entry name" value="RNase_H"/>
    <property type="match status" value="1"/>
</dbReference>
<dbReference type="SUPFAM" id="SSF53098">
    <property type="entry name" value="Ribonuclease H-like"/>
    <property type="match status" value="1"/>
</dbReference>
<name>A0A2N0P4Q5_9GLOM</name>
<accession>A0A2N0P4Q5</accession>
<dbReference type="InterPro" id="IPR002156">
    <property type="entry name" value="RNaseH_domain"/>
</dbReference>
<dbReference type="GO" id="GO:0043137">
    <property type="term" value="P:DNA replication, removal of RNA primer"/>
    <property type="evidence" value="ECO:0007669"/>
    <property type="project" value="TreeGrafter"/>
</dbReference>
<comment type="catalytic activity">
    <reaction evidence="1">
        <text>Endonucleolytic cleavage to 5'-phosphomonoester.</text>
        <dbReference type="EC" id="3.1.26.4"/>
    </reaction>
</comment>
<dbReference type="InterPro" id="IPR012337">
    <property type="entry name" value="RNaseH-like_sf"/>
</dbReference>
<dbReference type="EC" id="3.1.26.4" evidence="3"/>
<keyword evidence="5" id="KW-0479">Metal-binding</keyword>
<dbReference type="InterPro" id="IPR036397">
    <property type="entry name" value="RNaseH_sf"/>
</dbReference>
<evidence type="ECO:0000259" key="8">
    <source>
        <dbReference type="PROSITE" id="PS50879"/>
    </source>
</evidence>
<evidence type="ECO:0000313" key="10">
    <source>
        <dbReference type="Proteomes" id="UP000232722"/>
    </source>
</evidence>
<keyword evidence="7" id="KW-0378">Hydrolase</keyword>
<dbReference type="Gene3D" id="3.30.420.10">
    <property type="entry name" value="Ribonuclease H-like superfamily/Ribonuclease H"/>
    <property type="match status" value="1"/>
</dbReference>
<evidence type="ECO:0000256" key="6">
    <source>
        <dbReference type="ARBA" id="ARBA00022759"/>
    </source>
</evidence>
<dbReference type="Proteomes" id="UP000232722">
    <property type="component" value="Unassembled WGS sequence"/>
</dbReference>
<evidence type="ECO:0000256" key="5">
    <source>
        <dbReference type="ARBA" id="ARBA00022723"/>
    </source>
</evidence>
<dbReference type="InterPro" id="IPR050092">
    <property type="entry name" value="RNase_H"/>
</dbReference>
<dbReference type="PANTHER" id="PTHR10642:SF26">
    <property type="entry name" value="RIBONUCLEASE H1"/>
    <property type="match status" value="1"/>
</dbReference>
<comment type="similarity">
    <text evidence="2">Belongs to the RNase H family.</text>
</comment>
<evidence type="ECO:0000256" key="2">
    <source>
        <dbReference type="ARBA" id="ARBA00005300"/>
    </source>
</evidence>